<evidence type="ECO:0000313" key="1">
    <source>
        <dbReference type="EMBL" id="CZR43274.1"/>
    </source>
</evidence>
<dbReference type="VEuPathDB" id="FungiDB:FPRO_07810"/>
<dbReference type="Proteomes" id="UP000183971">
    <property type="component" value="Unassembled WGS sequence"/>
</dbReference>
<organism evidence="1 2">
    <name type="scientific">Fusarium proliferatum (strain ET1)</name>
    <name type="common">Orchid endophyte fungus</name>
    <dbReference type="NCBI Taxonomy" id="1227346"/>
    <lineage>
        <taxon>Eukaryota</taxon>
        <taxon>Fungi</taxon>
        <taxon>Dikarya</taxon>
        <taxon>Ascomycota</taxon>
        <taxon>Pezizomycotina</taxon>
        <taxon>Sordariomycetes</taxon>
        <taxon>Hypocreomycetidae</taxon>
        <taxon>Hypocreales</taxon>
        <taxon>Nectriaceae</taxon>
        <taxon>Fusarium</taxon>
        <taxon>Fusarium fujikuroi species complex</taxon>
    </lineage>
</organism>
<sequence>MTVVVGFAPFIAGWSCCYWLAIGPTIDDDEGWDAEAPGRPPWWGGSRGELPRAGRLILPPRLPCLPVEPHKPTRPTYTHERVQRDILLRLPVDSRHR</sequence>
<gene>
    <name evidence="1" type="ORF">FPRO_07810</name>
</gene>
<reference evidence="2" key="1">
    <citation type="journal article" date="2016" name="Genome Biol. Evol.">
        <title>Comparative 'omics' of the Fusarium fujikuroi species complex highlights differences in genetic potential and metabolite synthesis.</title>
        <authorList>
            <person name="Niehaus E.-M."/>
            <person name="Muensterkoetter M."/>
            <person name="Proctor R.H."/>
            <person name="Brown D.W."/>
            <person name="Sharon A."/>
            <person name="Idan Y."/>
            <person name="Oren-Young L."/>
            <person name="Sieber C.M."/>
            <person name="Novak O."/>
            <person name="Pencik A."/>
            <person name="Tarkowska D."/>
            <person name="Hromadova K."/>
            <person name="Freeman S."/>
            <person name="Maymon M."/>
            <person name="Elazar M."/>
            <person name="Youssef S.A."/>
            <person name="El-Shabrawy E.S.M."/>
            <person name="Shalaby A.B.A."/>
            <person name="Houterman P."/>
            <person name="Brock N.L."/>
            <person name="Burkhardt I."/>
            <person name="Tsavkelova E.A."/>
            <person name="Dickschat J.S."/>
            <person name="Galuszka P."/>
            <person name="Gueldener U."/>
            <person name="Tudzynski B."/>
        </authorList>
    </citation>
    <scope>NUCLEOTIDE SEQUENCE [LARGE SCALE GENOMIC DNA]</scope>
    <source>
        <strain evidence="2">ET1</strain>
    </source>
</reference>
<dbReference type="GeneID" id="42052688"/>
<name>A0A1L7VS63_FUSPR</name>
<keyword evidence="2" id="KW-1185">Reference proteome</keyword>
<comment type="caution">
    <text evidence="1">The sequence shown here is derived from an EMBL/GenBank/DDBJ whole genome shotgun (WGS) entry which is preliminary data.</text>
</comment>
<dbReference type="EMBL" id="FJOF01000007">
    <property type="protein sequence ID" value="CZR43274.1"/>
    <property type="molecule type" value="Genomic_DNA"/>
</dbReference>
<evidence type="ECO:0000313" key="2">
    <source>
        <dbReference type="Proteomes" id="UP000183971"/>
    </source>
</evidence>
<protein>
    <submittedName>
        <fullName evidence="1">Uncharacterized protein</fullName>
    </submittedName>
</protein>
<dbReference type="AlphaFoldDB" id="A0A1L7VS63"/>
<dbReference type="RefSeq" id="XP_031083865.1">
    <property type="nucleotide sequence ID" value="XM_031234093.1"/>
</dbReference>
<accession>A0A1L7VS63</accession>
<proteinExistence type="predicted"/>